<dbReference type="InterPro" id="IPR051782">
    <property type="entry name" value="ABC_Transporter_VariousFunc"/>
</dbReference>
<protein>
    <submittedName>
        <fullName evidence="5">ABC transporter ATP-binding protein</fullName>
    </submittedName>
</protein>
<evidence type="ECO:0000256" key="3">
    <source>
        <dbReference type="ARBA" id="ARBA00022840"/>
    </source>
</evidence>
<keyword evidence="2" id="KW-0547">Nucleotide-binding</keyword>
<proteinExistence type="predicted"/>
<dbReference type="PANTHER" id="PTHR42939:SF3">
    <property type="entry name" value="ABC TRANSPORTER ATP-BINDING COMPONENT"/>
    <property type="match status" value="1"/>
</dbReference>
<accession>A0A6G3ZXW6</accession>
<keyword evidence="3 5" id="KW-0067">ATP-binding</keyword>
<dbReference type="AlphaFoldDB" id="A0A6G3ZXW6"/>
<feature type="domain" description="ABC transporter" evidence="4">
    <location>
        <begin position="1"/>
        <end position="237"/>
    </location>
</feature>
<dbReference type="RefSeq" id="WP_163947006.1">
    <property type="nucleotide sequence ID" value="NZ_JAAIKC010000004.1"/>
</dbReference>
<evidence type="ECO:0000256" key="2">
    <source>
        <dbReference type="ARBA" id="ARBA00022741"/>
    </source>
</evidence>
<dbReference type="PANTHER" id="PTHR42939">
    <property type="entry name" value="ABC TRANSPORTER ATP-BINDING PROTEIN ALBC-RELATED"/>
    <property type="match status" value="1"/>
</dbReference>
<dbReference type="Gene3D" id="3.40.50.300">
    <property type="entry name" value="P-loop containing nucleotide triphosphate hydrolases"/>
    <property type="match status" value="1"/>
</dbReference>
<dbReference type="InterPro" id="IPR003439">
    <property type="entry name" value="ABC_transporter-like_ATP-bd"/>
</dbReference>
<evidence type="ECO:0000259" key="4">
    <source>
        <dbReference type="PROSITE" id="PS50893"/>
    </source>
</evidence>
<comment type="caution">
    <text evidence="5">The sequence shown here is derived from an EMBL/GenBank/DDBJ whole genome shotgun (WGS) entry which is preliminary data.</text>
</comment>
<dbReference type="PROSITE" id="PS50893">
    <property type="entry name" value="ABC_TRANSPORTER_2"/>
    <property type="match status" value="1"/>
</dbReference>
<dbReference type="SMART" id="SM00382">
    <property type="entry name" value="AAA"/>
    <property type="match status" value="1"/>
</dbReference>
<dbReference type="InterPro" id="IPR027417">
    <property type="entry name" value="P-loop_NTPase"/>
</dbReference>
<dbReference type="CDD" id="cd03230">
    <property type="entry name" value="ABC_DR_subfamily_A"/>
    <property type="match status" value="1"/>
</dbReference>
<keyword evidence="1" id="KW-0813">Transport</keyword>
<evidence type="ECO:0000313" key="5">
    <source>
        <dbReference type="EMBL" id="NEW06955.1"/>
    </source>
</evidence>
<dbReference type="EMBL" id="JAAIKC010000004">
    <property type="protein sequence ID" value="NEW06955.1"/>
    <property type="molecule type" value="Genomic_DNA"/>
</dbReference>
<name>A0A6G3ZXW6_9BACL</name>
<evidence type="ECO:0000256" key="1">
    <source>
        <dbReference type="ARBA" id="ARBA00022448"/>
    </source>
</evidence>
<sequence>MQYVETSKAISIKGLRKSLDQMDIGPIDLEIESGYIVAIVGPNGAGKSTLFRLLMNLIKPDAGEIQLLGQTYIENEISIKQRIGYIPETEEWMDAGFSTIKELTQFVSHWYLGWNESKAQELFARFGLDGKQKLRHLSKGMKRKLAFIHAMAFDPDILFLDEPTSGLDPFAWRMMMEDLMAYMERGDKTVLLATHIIDEVKRMADYVAFIHDGKLMGFYEKDVLFDSWKTLWIEGHHDQLIELSGVVAVEELSPATATKVISRSSRETEADLHRLGVKVIQTQSVELDEILGYLISGEIRKVG</sequence>
<dbReference type="Pfam" id="PF00005">
    <property type="entry name" value="ABC_tran"/>
    <property type="match status" value="1"/>
</dbReference>
<dbReference type="GO" id="GO:0005524">
    <property type="term" value="F:ATP binding"/>
    <property type="evidence" value="ECO:0007669"/>
    <property type="project" value="UniProtKB-KW"/>
</dbReference>
<dbReference type="InterPro" id="IPR003593">
    <property type="entry name" value="AAA+_ATPase"/>
</dbReference>
<dbReference type="SUPFAM" id="SSF52540">
    <property type="entry name" value="P-loop containing nucleoside triphosphate hydrolases"/>
    <property type="match status" value="1"/>
</dbReference>
<gene>
    <name evidence="5" type="ORF">GK047_13170</name>
</gene>
<dbReference type="GO" id="GO:0016887">
    <property type="term" value="F:ATP hydrolysis activity"/>
    <property type="evidence" value="ECO:0007669"/>
    <property type="project" value="InterPro"/>
</dbReference>
<reference evidence="5" key="1">
    <citation type="submission" date="2020-02" db="EMBL/GenBank/DDBJ databases">
        <authorList>
            <person name="Shen X.-R."/>
            <person name="Zhang Y.-X."/>
        </authorList>
    </citation>
    <scope>NUCLEOTIDE SEQUENCE</scope>
    <source>
        <strain evidence="5">SYP-B3998</strain>
    </source>
</reference>
<organism evidence="5">
    <name type="scientific">Paenibacillus sp. SYP-B3998</name>
    <dbReference type="NCBI Taxonomy" id="2678564"/>
    <lineage>
        <taxon>Bacteria</taxon>
        <taxon>Bacillati</taxon>
        <taxon>Bacillota</taxon>
        <taxon>Bacilli</taxon>
        <taxon>Bacillales</taxon>
        <taxon>Paenibacillaceae</taxon>
        <taxon>Paenibacillus</taxon>
    </lineage>
</organism>